<proteinExistence type="inferred from homology"/>
<keyword evidence="5 6" id="KW-0472">Membrane</keyword>
<dbReference type="GO" id="GO:0005886">
    <property type="term" value="C:plasma membrane"/>
    <property type="evidence" value="ECO:0007669"/>
    <property type="project" value="TreeGrafter"/>
</dbReference>
<keyword evidence="9" id="KW-1185">Reference proteome</keyword>
<evidence type="ECO:0000256" key="4">
    <source>
        <dbReference type="ARBA" id="ARBA00022989"/>
    </source>
</evidence>
<reference evidence="8 9" key="1">
    <citation type="submission" date="2019-12" db="EMBL/GenBank/DDBJ databases">
        <authorList>
            <person name="Li J."/>
            <person name="Shi Y."/>
            <person name="Xu G."/>
            <person name="Xiao D."/>
            <person name="Ran X."/>
        </authorList>
    </citation>
    <scope>NUCLEOTIDE SEQUENCE [LARGE SCALE GENOMIC DNA]</scope>
    <source>
        <strain evidence="8 9">JCM 15915</strain>
    </source>
</reference>
<evidence type="ECO:0000256" key="1">
    <source>
        <dbReference type="ARBA" id="ARBA00004141"/>
    </source>
</evidence>
<evidence type="ECO:0000256" key="5">
    <source>
        <dbReference type="ARBA" id="ARBA00023136"/>
    </source>
</evidence>
<evidence type="ECO:0000259" key="7">
    <source>
        <dbReference type="Pfam" id="PF04138"/>
    </source>
</evidence>
<feature type="domain" description="GtrA/DPMS transmembrane" evidence="7">
    <location>
        <begin position="21"/>
        <end position="143"/>
    </location>
</feature>
<dbReference type="Proteomes" id="UP000462152">
    <property type="component" value="Unassembled WGS sequence"/>
</dbReference>
<protein>
    <submittedName>
        <fullName evidence="8">GtrA family protein</fullName>
    </submittedName>
</protein>
<gene>
    <name evidence="8" type="ORF">GMA10_06965</name>
</gene>
<feature type="transmembrane region" description="Helical" evidence="6">
    <location>
        <begin position="53"/>
        <end position="74"/>
    </location>
</feature>
<name>A0A7K1LIT5_9MICC</name>
<accession>A0A7K1LIT5</accession>
<keyword evidence="3 6" id="KW-0812">Transmembrane</keyword>
<evidence type="ECO:0000313" key="9">
    <source>
        <dbReference type="Proteomes" id="UP000462152"/>
    </source>
</evidence>
<dbReference type="AlphaFoldDB" id="A0A7K1LIT5"/>
<keyword evidence="4 6" id="KW-1133">Transmembrane helix</keyword>
<evidence type="ECO:0000256" key="6">
    <source>
        <dbReference type="SAM" id="Phobius"/>
    </source>
</evidence>
<comment type="similarity">
    <text evidence="2">Belongs to the GtrA family.</text>
</comment>
<organism evidence="8 9">
    <name type="scientific">Rothia koreensis</name>
    <dbReference type="NCBI Taxonomy" id="592378"/>
    <lineage>
        <taxon>Bacteria</taxon>
        <taxon>Bacillati</taxon>
        <taxon>Actinomycetota</taxon>
        <taxon>Actinomycetes</taxon>
        <taxon>Micrococcales</taxon>
        <taxon>Micrococcaceae</taxon>
        <taxon>Rothia</taxon>
    </lineage>
</organism>
<evidence type="ECO:0000256" key="2">
    <source>
        <dbReference type="ARBA" id="ARBA00009399"/>
    </source>
</evidence>
<dbReference type="Pfam" id="PF04138">
    <property type="entry name" value="GtrA_DPMS_TM"/>
    <property type="match status" value="1"/>
</dbReference>
<dbReference type="InterPro" id="IPR007267">
    <property type="entry name" value="GtrA_DPMS_TM"/>
</dbReference>
<comment type="caution">
    <text evidence="8">The sequence shown here is derived from an EMBL/GenBank/DDBJ whole genome shotgun (WGS) entry which is preliminary data.</text>
</comment>
<sequence length="201" mass="22515">MSTVAEKVRGLWDLFLKEVLKFGIVGALAFVVNASVTLLLMNTWFQDEGHAKAKFIAGVVATLFSWIVNRLWTFRHKRQENKFREAVQFAVVNLIGIGVESGCVMFTFYVLGLTSKEASFVSGTIVGTVLGTIVRYFAYRYWVYGGQQRKDIDQDQDHMTREEQVGRFVTEATEIVTGSLDADEVVRRSKGRGPSDASNEG</sequence>
<evidence type="ECO:0000313" key="8">
    <source>
        <dbReference type="EMBL" id="MUN54953.1"/>
    </source>
</evidence>
<feature type="transmembrane region" description="Helical" evidence="6">
    <location>
        <begin position="86"/>
        <end position="112"/>
    </location>
</feature>
<dbReference type="PANTHER" id="PTHR38459">
    <property type="entry name" value="PROPHAGE BACTOPRENOL-LINKED GLUCOSE TRANSLOCASE HOMOLOG"/>
    <property type="match status" value="1"/>
</dbReference>
<comment type="subcellular location">
    <subcellularLocation>
        <location evidence="1">Membrane</location>
        <topology evidence="1">Multi-pass membrane protein</topology>
    </subcellularLocation>
</comment>
<dbReference type="EMBL" id="WOGT01000003">
    <property type="protein sequence ID" value="MUN54953.1"/>
    <property type="molecule type" value="Genomic_DNA"/>
</dbReference>
<feature type="transmembrane region" description="Helical" evidence="6">
    <location>
        <begin position="20"/>
        <end position="41"/>
    </location>
</feature>
<dbReference type="OrthoDB" id="9807815at2"/>
<evidence type="ECO:0000256" key="3">
    <source>
        <dbReference type="ARBA" id="ARBA00022692"/>
    </source>
</evidence>
<dbReference type="PANTHER" id="PTHR38459:SF1">
    <property type="entry name" value="PROPHAGE BACTOPRENOL-LINKED GLUCOSE TRANSLOCASE HOMOLOG"/>
    <property type="match status" value="1"/>
</dbReference>
<dbReference type="RefSeq" id="WP_129315069.1">
    <property type="nucleotide sequence ID" value="NZ_CP197643.1"/>
</dbReference>
<feature type="transmembrane region" description="Helical" evidence="6">
    <location>
        <begin position="118"/>
        <end position="139"/>
    </location>
</feature>
<dbReference type="GO" id="GO:0000271">
    <property type="term" value="P:polysaccharide biosynthetic process"/>
    <property type="evidence" value="ECO:0007669"/>
    <property type="project" value="InterPro"/>
</dbReference>
<dbReference type="InterPro" id="IPR051401">
    <property type="entry name" value="GtrA_CellWall_Glycosyl"/>
</dbReference>